<protein>
    <submittedName>
        <fullName evidence="1">Uncharacterized protein</fullName>
    </submittedName>
</protein>
<dbReference type="RefSeq" id="WP_173284433.1">
    <property type="nucleotide sequence ID" value="NZ_CP054020.1"/>
</dbReference>
<reference evidence="1 2" key="1">
    <citation type="submission" date="2020-05" db="EMBL/GenBank/DDBJ databases">
        <title>Thiomicrorhabdus sediminis sp.nov. and Thiomicrorhabdus xiamenensis sp.nov., novel sulfur-oxidizing bacteria isolated from coastal sediment.</title>
        <authorList>
            <person name="Liu X."/>
        </authorList>
    </citation>
    <scope>NUCLEOTIDE SEQUENCE [LARGE SCALE GENOMIC DNA]</scope>
    <source>
        <strain evidence="1 2">G2</strain>
    </source>
</reference>
<keyword evidence="2" id="KW-1185">Reference proteome</keyword>
<organism evidence="1 2">
    <name type="scientific">Thiomicrorhabdus xiamenensis</name>
    <dbReference type="NCBI Taxonomy" id="2739063"/>
    <lineage>
        <taxon>Bacteria</taxon>
        <taxon>Pseudomonadati</taxon>
        <taxon>Pseudomonadota</taxon>
        <taxon>Gammaproteobacteria</taxon>
        <taxon>Thiotrichales</taxon>
        <taxon>Piscirickettsiaceae</taxon>
        <taxon>Thiomicrorhabdus</taxon>
    </lineage>
</organism>
<accession>A0A7D4SHV8</accession>
<proteinExistence type="predicted"/>
<dbReference type="AlphaFoldDB" id="A0A7D4SHV8"/>
<dbReference type="Proteomes" id="UP000504724">
    <property type="component" value="Chromosome"/>
</dbReference>
<name>A0A7D4SHV8_9GAMM</name>
<evidence type="ECO:0000313" key="2">
    <source>
        <dbReference type="Proteomes" id="UP000504724"/>
    </source>
</evidence>
<evidence type="ECO:0000313" key="1">
    <source>
        <dbReference type="EMBL" id="QKI88820.1"/>
    </source>
</evidence>
<sequence>MNFREAKENLKQETEEKFLGLYLEEEKQYLHFFVLEALPEIPQQIDLFYSGCRLFEMHGEEANYALTDIPSELEQSLMHARFRRYDDIADLYYMIPAQVLYTLFPEMPNPSREQLCPSSKQFFAYHAGELIRKYWK</sequence>
<dbReference type="KEGG" id="txa:HQN79_04185"/>
<dbReference type="EMBL" id="CP054020">
    <property type="protein sequence ID" value="QKI88820.1"/>
    <property type="molecule type" value="Genomic_DNA"/>
</dbReference>
<gene>
    <name evidence="1" type="ORF">HQN79_04185</name>
</gene>